<dbReference type="Proteomes" id="UP001501705">
    <property type="component" value="Unassembled WGS sequence"/>
</dbReference>
<dbReference type="RefSeq" id="WP_344233765.1">
    <property type="nucleotide sequence ID" value="NZ_BAAAPH010000007.1"/>
</dbReference>
<keyword evidence="2" id="KW-1185">Reference proteome</keyword>
<accession>A0ABN2D4F6</accession>
<reference evidence="1 2" key="1">
    <citation type="journal article" date="2019" name="Int. J. Syst. Evol. Microbiol.">
        <title>The Global Catalogue of Microorganisms (GCM) 10K type strain sequencing project: providing services to taxonomists for standard genome sequencing and annotation.</title>
        <authorList>
            <consortium name="The Broad Institute Genomics Platform"/>
            <consortium name="The Broad Institute Genome Sequencing Center for Infectious Disease"/>
            <person name="Wu L."/>
            <person name="Ma J."/>
        </authorList>
    </citation>
    <scope>NUCLEOTIDE SEQUENCE [LARGE SCALE GENOMIC DNA]</scope>
    <source>
        <strain evidence="1 2">JCM 15572</strain>
    </source>
</reference>
<gene>
    <name evidence="1" type="ORF">GCM10009804_26650</name>
</gene>
<organism evidence="1 2">
    <name type="scientific">Kribbella hippodromi</name>
    <dbReference type="NCBI Taxonomy" id="434347"/>
    <lineage>
        <taxon>Bacteria</taxon>
        <taxon>Bacillati</taxon>
        <taxon>Actinomycetota</taxon>
        <taxon>Actinomycetes</taxon>
        <taxon>Propionibacteriales</taxon>
        <taxon>Kribbellaceae</taxon>
        <taxon>Kribbella</taxon>
    </lineage>
</organism>
<evidence type="ECO:0000313" key="2">
    <source>
        <dbReference type="Proteomes" id="UP001501705"/>
    </source>
</evidence>
<evidence type="ECO:0000313" key="1">
    <source>
        <dbReference type="EMBL" id="GAA1568879.1"/>
    </source>
</evidence>
<protein>
    <recommendedName>
        <fullName evidence="3">DUF3800 domain-containing protein</fullName>
    </recommendedName>
</protein>
<proteinExistence type="predicted"/>
<name>A0ABN2D4F6_9ACTN</name>
<comment type="caution">
    <text evidence="1">The sequence shown here is derived from an EMBL/GenBank/DDBJ whole genome shotgun (WGS) entry which is preliminary data.</text>
</comment>
<dbReference type="EMBL" id="BAAAPH010000007">
    <property type="protein sequence ID" value="GAA1568879.1"/>
    <property type="molecule type" value="Genomic_DNA"/>
</dbReference>
<evidence type="ECO:0008006" key="3">
    <source>
        <dbReference type="Google" id="ProtNLM"/>
    </source>
</evidence>
<sequence>MTPPAGPGQHNVLKVHYERAGTEPVAYLDETYHVENDGRRRFYVMAAVVVLEQDRDPLRNELDSIVPSGWWHTTNQLRTREGREQARELLQAFRVPDETCVIVDKVSIEPTETDGTQARGAVLGRLLVALHNAEHGGHPPVGLTVVEEHRTARINNYDRSVRTQLIRSGAITETAPFLAVSPGTEHLLWLPDLVCSAYRQKSVFRRGEMFETIENCTHVVQLP</sequence>